<sequence>MQLHPSQTLLYASRNTLMYRTWDATHQIPVVVKVLTGQQRTSSLTLLQREFEMTRKLEAAGFRRVLEYAEHQGQPALFLEYLPGQTLFEHLQTHALTLPERLELAKQLTGQLSLVQQHGIVHKDVGYHNVLVSDSGKVHLIDFGLSSPLSHRRTRNTELVAMEGSFPFMSPEQTGRVNRAVDHRSDLYSLGVVLYWLFTGRLPFEAADPVGWVHCHIALPPVAPRQWEPGLPPLLGDLILKLLSKSPEERYQSAYGVLMDLQRVLEDAAEETPAGAFDRLEHHQFPQKLYGRDAELLQLEQALQRVQAGACEGILVHGYAGVGKTELLQQLQQPVAAQQGHFIRGTFSALQQHEPCQGLIQAVQQAIRQLLSEGTEALRIWKLRLQQALGNQGGVIAAVVPELLWLLGPQPEVPPLPFQEHENRFVGVFVRFLQTLAREDHPLVLFLDDLQWADGVSLRVLSGLLVSADSHNLLLLGAYRNRDLTEDHPLLTTSQAAVQAGGKLTDLPLEPLEPSHIRDFLSDTLHMAAEQLSPLAELVHQKAGGNPHFTLEFVENLIEQQLLSFNHQTGSWQWNVQALQQVHATDNTLEVLAQKVCQLPENTLQVLGWAACLGSAVKVELLSRLLEEPQVRTVSALLPAVDAGFLTLGTEQVQFQHERIQQGVYQQLPEAERTGRHLRLGRGLLKLLPDDPELLFQTVRHLSLGLGEMSDPAERERVAEMCLQAARKARSATAYSSAVAFLDAGLSALPERGWLDQYSLWYLLHLEALQARFLTRDPEGAEQHFQQLVQHAANPTDLARAYTHKLDLLAHHNRYPECLQLGREALQLFGIQVPETGIMEAIQQELQQVLGRVLALGVPELLHLPEMEAQPEREVLMRLLSSLVTVGYFSHPPLMMYLLVQQLRFCLDHGNSQQAVVAYYGMALMLMGSGKIDLAWAFMQVALQLAERYQHPFYLSRARQVFGTTVNHWKNPPLSSLPHLEEAKRLAQESGDPTYVVFSVLPMFYAHFNAGHHLEHLERCIEENLEVVRQKPHALLMTRMQLMLVELLRGDHTSQLESCSRIYQQALEEDILALKNLPVEHRYHSMQSLLLYLSGDVEAALLHTQRCQQYRQKNTSMSLQMNVEDTFCQALILLALHPQRTAEQQEQDLQQVKANLLALEQWAKHAPMNYLHQQQLVQAELAWVQGDPHLARDAFEAALQSLSGSINHKDTALTLERFSLFQRERGNSTLADLYLKEAHTAYRKWGARVKVLQLERQHPHLFVQDAPGSHSSGMASITTFSEQQASRLDVLAFTQASLVISGEIVLENLLNRMMVTVMQCAGAQQVTLLLKDGENWFTEATHSAQQSTPRVMLHQPLRDLPLSVVQYVIQTRESVVEGNARHSQRFPAETHFRDNDTRSVLCLPILHQGEVKGVLYLENNLASHVFTERQVQVLQLLSSQMAISIEHARIYSHLEELVQERTAALESAYVDLQKSQEEVRHLAYHDSLTGLPNRKLLTDRMEQALARCRRHGGSLAMVYLDLDGFKEVNDTLGHDAGDQLLCEVADRLRQVVRTTDTVSRMGGDEFVVLLESLESLQELEAVARRIFGSFRDPIVLKGQALELRSSVGLSMLHSLEDSPEDLLQRADHNMYLAKRSGKNRWCLDGVVHELLP</sequence>
<dbReference type="PANTHER" id="PTHR43642">
    <property type="entry name" value="HYBRID SIGNAL TRANSDUCTION HISTIDINE KINASE G"/>
    <property type="match status" value="1"/>
</dbReference>
<dbReference type="Pfam" id="PF00990">
    <property type="entry name" value="GGDEF"/>
    <property type="match status" value="1"/>
</dbReference>
<dbReference type="InterPro" id="IPR000719">
    <property type="entry name" value="Prot_kinase_dom"/>
</dbReference>
<dbReference type="SUPFAM" id="SSF55073">
    <property type="entry name" value="Nucleotide cyclase"/>
    <property type="match status" value="1"/>
</dbReference>
<comment type="subcellular location">
    <subcellularLocation>
        <location evidence="1">Membrane</location>
        <topology evidence="1">Single-pass membrane protein</topology>
    </subcellularLocation>
</comment>
<dbReference type="NCBIfam" id="TIGR00254">
    <property type="entry name" value="GGDEF"/>
    <property type="match status" value="1"/>
</dbReference>
<reference evidence="5" key="1">
    <citation type="journal article" date="2019" name="Int. J. Syst. Evol. Microbiol.">
        <title>The Global Catalogue of Microorganisms (GCM) 10K type strain sequencing project: providing services to taxonomists for standard genome sequencing and annotation.</title>
        <authorList>
            <consortium name="The Broad Institute Genomics Platform"/>
            <consortium name="The Broad Institute Genome Sequencing Center for Infectious Disease"/>
            <person name="Wu L."/>
            <person name="Ma J."/>
        </authorList>
    </citation>
    <scope>NUCLEOTIDE SEQUENCE [LARGE SCALE GENOMIC DNA]</scope>
    <source>
        <strain evidence="5">JCM 14370</strain>
    </source>
</reference>
<dbReference type="InterPro" id="IPR027417">
    <property type="entry name" value="P-loop_NTPase"/>
</dbReference>
<gene>
    <name evidence="4" type="ORF">GCM10008938_31210</name>
</gene>
<evidence type="ECO:0000313" key="4">
    <source>
        <dbReference type="EMBL" id="GGJ42792.1"/>
    </source>
</evidence>
<accession>A0ABQ2D244</accession>
<dbReference type="InterPro" id="IPR011990">
    <property type="entry name" value="TPR-like_helical_dom_sf"/>
</dbReference>
<dbReference type="Gene3D" id="1.25.40.10">
    <property type="entry name" value="Tetratricopeptide repeat domain"/>
    <property type="match status" value="1"/>
</dbReference>
<dbReference type="Pfam" id="PF01590">
    <property type="entry name" value="GAF"/>
    <property type="match status" value="1"/>
</dbReference>
<dbReference type="InterPro" id="IPR029787">
    <property type="entry name" value="Nucleotide_cyclase"/>
</dbReference>
<dbReference type="SMART" id="SM00065">
    <property type="entry name" value="GAF"/>
    <property type="match status" value="1"/>
</dbReference>
<dbReference type="Gene3D" id="3.30.450.40">
    <property type="match status" value="1"/>
</dbReference>
<dbReference type="CDD" id="cd01949">
    <property type="entry name" value="GGDEF"/>
    <property type="match status" value="1"/>
</dbReference>
<dbReference type="Proteomes" id="UP000632222">
    <property type="component" value="Unassembled WGS sequence"/>
</dbReference>
<dbReference type="InterPro" id="IPR011009">
    <property type="entry name" value="Kinase-like_dom_sf"/>
</dbReference>
<dbReference type="InterPro" id="IPR029016">
    <property type="entry name" value="GAF-like_dom_sf"/>
</dbReference>
<dbReference type="RefSeq" id="WP_189003961.1">
    <property type="nucleotide sequence ID" value="NZ_BMOD01000012.1"/>
</dbReference>
<keyword evidence="4" id="KW-0723">Serine/threonine-protein kinase</keyword>
<dbReference type="CDD" id="cd14014">
    <property type="entry name" value="STKc_PknB_like"/>
    <property type="match status" value="1"/>
</dbReference>
<dbReference type="SUPFAM" id="SSF56112">
    <property type="entry name" value="Protein kinase-like (PK-like)"/>
    <property type="match status" value="1"/>
</dbReference>
<dbReference type="SMART" id="SM00267">
    <property type="entry name" value="GGDEF"/>
    <property type="match status" value="1"/>
</dbReference>
<dbReference type="SUPFAM" id="SSF48452">
    <property type="entry name" value="TPR-like"/>
    <property type="match status" value="1"/>
</dbReference>
<proteinExistence type="predicted"/>
<organism evidence="4 5">
    <name type="scientific">Deinococcus roseus</name>
    <dbReference type="NCBI Taxonomy" id="392414"/>
    <lineage>
        <taxon>Bacteria</taxon>
        <taxon>Thermotogati</taxon>
        <taxon>Deinococcota</taxon>
        <taxon>Deinococci</taxon>
        <taxon>Deinococcales</taxon>
        <taxon>Deinococcaceae</taxon>
        <taxon>Deinococcus</taxon>
    </lineage>
</organism>
<dbReference type="PANTHER" id="PTHR43642:SF1">
    <property type="entry name" value="HYBRID SIGNAL TRANSDUCTION HISTIDINE KINASE G"/>
    <property type="match status" value="1"/>
</dbReference>
<keyword evidence="4" id="KW-0808">Transferase</keyword>
<evidence type="ECO:0000313" key="5">
    <source>
        <dbReference type="Proteomes" id="UP000632222"/>
    </source>
</evidence>
<dbReference type="PROSITE" id="PS50011">
    <property type="entry name" value="PROTEIN_KINASE_DOM"/>
    <property type="match status" value="1"/>
</dbReference>
<dbReference type="SUPFAM" id="SSF52540">
    <property type="entry name" value="P-loop containing nucleoside triphosphate hydrolases"/>
    <property type="match status" value="1"/>
</dbReference>
<dbReference type="InterPro" id="IPR043128">
    <property type="entry name" value="Rev_trsase/Diguanyl_cyclase"/>
</dbReference>
<dbReference type="GO" id="GO:0004674">
    <property type="term" value="F:protein serine/threonine kinase activity"/>
    <property type="evidence" value="ECO:0007669"/>
    <property type="project" value="UniProtKB-KW"/>
</dbReference>
<evidence type="ECO:0000259" key="3">
    <source>
        <dbReference type="PROSITE" id="PS50887"/>
    </source>
</evidence>
<evidence type="ECO:0000256" key="1">
    <source>
        <dbReference type="ARBA" id="ARBA00004167"/>
    </source>
</evidence>
<feature type="domain" description="Protein kinase" evidence="2">
    <location>
        <begin position="1"/>
        <end position="265"/>
    </location>
</feature>
<protein>
    <submittedName>
        <fullName evidence="4">Serine/threonine protein kinase</fullName>
    </submittedName>
</protein>
<dbReference type="InterPro" id="IPR000160">
    <property type="entry name" value="GGDEF_dom"/>
</dbReference>
<dbReference type="SUPFAM" id="SSF55781">
    <property type="entry name" value="GAF domain-like"/>
    <property type="match status" value="1"/>
</dbReference>
<dbReference type="InterPro" id="IPR003018">
    <property type="entry name" value="GAF"/>
</dbReference>
<keyword evidence="5" id="KW-1185">Reference proteome</keyword>
<keyword evidence="4" id="KW-0418">Kinase</keyword>
<dbReference type="Pfam" id="PF13191">
    <property type="entry name" value="AAA_16"/>
    <property type="match status" value="1"/>
</dbReference>
<dbReference type="InterPro" id="IPR041664">
    <property type="entry name" value="AAA_16"/>
</dbReference>
<dbReference type="PROSITE" id="PS50887">
    <property type="entry name" value="GGDEF"/>
    <property type="match status" value="1"/>
</dbReference>
<dbReference type="InterPro" id="IPR053159">
    <property type="entry name" value="Hybrid_Histidine_Kinase"/>
</dbReference>
<dbReference type="Gene3D" id="3.30.70.270">
    <property type="match status" value="1"/>
</dbReference>
<name>A0ABQ2D244_9DEIO</name>
<dbReference type="Pfam" id="PF00069">
    <property type="entry name" value="Pkinase"/>
    <property type="match status" value="1"/>
</dbReference>
<feature type="domain" description="GGDEF" evidence="3">
    <location>
        <begin position="1513"/>
        <end position="1646"/>
    </location>
</feature>
<evidence type="ECO:0000259" key="2">
    <source>
        <dbReference type="PROSITE" id="PS50011"/>
    </source>
</evidence>
<dbReference type="Gene3D" id="3.40.50.300">
    <property type="entry name" value="P-loop containing nucleotide triphosphate hydrolases"/>
    <property type="match status" value="1"/>
</dbReference>
<dbReference type="EMBL" id="BMOD01000012">
    <property type="protein sequence ID" value="GGJ42792.1"/>
    <property type="molecule type" value="Genomic_DNA"/>
</dbReference>
<comment type="caution">
    <text evidence="4">The sequence shown here is derived from an EMBL/GenBank/DDBJ whole genome shotgun (WGS) entry which is preliminary data.</text>
</comment>
<dbReference type="Gene3D" id="1.10.510.10">
    <property type="entry name" value="Transferase(Phosphotransferase) domain 1"/>
    <property type="match status" value="1"/>
</dbReference>